<dbReference type="RefSeq" id="WP_390359392.1">
    <property type="nucleotide sequence ID" value="NZ_JBHTKJ010000007.1"/>
</dbReference>
<protein>
    <submittedName>
        <fullName evidence="1">Amino acid synthesis family protein</fullName>
    </submittedName>
</protein>
<reference evidence="2" key="1">
    <citation type="journal article" date="2019" name="Int. J. Syst. Evol. Microbiol.">
        <title>The Global Catalogue of Microorganisms (GCM) 10K type strain sequencing project: providing services to taxonomists for standard genome sequencing and annotation.</title>
        <authorList>
            <consortium name="The Broad Institute Genomics Platform"/>
            <consortium name="The Broad Institute Genome Sequencing Center for Infectious Disease"/>
            <person name="Wu L."/>
            <person name="Ma J."/>
        </authorList>
    </citation>
    <scope>NUCLEOTIDE SEQUENCE [LARGE SCALE GENOMIC DNA]</scope>
    <source>
        <strain evidence="2">CCUG 56754</strain>
    </source>
</reference>
<dbReference type="Proteomes" id="UP001597040">
    <property type="component" value="Unassembled WGS sequence"/>
</dbReference>
<dbReference type="SUPFAM" id="SSF160519">
    <property type="entry name" value="BB2672-like"/>
    <property type="match status" value="1"/>
</dbReference>
<evidence type="ECO:0000313" key="2">
    <source>
        <dbReference type="Proteomes" id="UP001597040"/>
    </source>
</evidence>
<dbReference type="Pfam" id="PF06684">
    <property type="entry name" value="AA_synth"/>
    <property type="match status" value="1"/>
</dbReference>
<keyword evidence="2" id="KW-1185">Reference proteome</keyword>
<sequence>MEKNIRKIVTFIDKTLVEGEKEVENPWIIATAAAVIHDEYASEFQEDLSPLIDTYSNYLSEVLSSEIEKATGWDLKDTEGVGKAAVVGLNVEVEHGCAIAHNLKFGTPVRNKMKGLEGLVSSEYRTGPGGSIIVPLKHKDDHKLRAHHMSVMFSIPDAPRQDEIVIALSISNTGRPFARIGSPSTDSV</sequence>
<dbReference type="InterPro" id="IPR009569">
    <property type="entry name" value="AA_synth_put"/>
</dbReference>
<comment type="caution">
    <text evidence="1">The sequence shown here is derived from an EMBL/GenBank/DDBJ whole genome shotgun (WGS) entry which is preliminary data.</text>
</comment>
<organism evidence="1 2">
    <name type="scientific">Virgibacillus byunsanensis</name>
    <dbReference type="NCBI Taxonomy" id="570945"/>
    <lineage>
        <taxon>Bacteria</taxon>
        <taxon>Bacillati</taxon>
        <taxon>Bacillota</taxon>
        <taxon>Bacilli</taxon>
        <taxon>Bacillales</taxon>
        <taxon>Bacillaceae</taxon>
        <taxon>Virgibacillus</taxon>
    </lineage>
</organism>
<dbReference type="EMBL" id="JBHTKJ010000007">
    <property type="protein sequence ID" value="MFD1037386.1"/>
    <property type="molecule type" value="Genomic_DNA"/>
</dbReference>
<dbReference type="Gene3D" id="3.30.1330.110">
    <property type="entry name" value="BB2672"/>
    <property type="match status" value="1"/>
</dbReference>
<accession>A0ABW3LG60</accession>
<dbReference type="InterPro" id="IPR035936">
    <property type="entry name" value="BB2672"/>
</dbReference>
<gene>
    <name evidence="1" type="ORF">ACFQ3N_02965</name>
</gene>
<name>A0ABW3LG60_9BACI</name>
<evidence type="ECO:0000313" key="1">
    <source>
        <dbReference type="EMBL" id="MFD1037386.1"/>
    </source>
</evidence>
<proteinExistence type="predicted"/>